<feature type="domain" description="Type II secretion system protein GspI C-terminal" evidence="10">
    <location>
        <begin position="41"/>
        <end position="116"/>
    </location>
</feature>
<evidence type="ECO:0000313" key="14">
    <source>
        <dbReference type="Proteomes" id="UP000515264"/>
    </source>
</evidence>
<evidence type="ECO:0000313" key="13">
    <source>
        <dbReference type="Proteomes" id="UP000184774"/>
    </source>
</evidence>
<dbReference type="GO" id="GO:0015628">
    <property type="term" value="P:protein secretion by the type II secretion system"/>
    <property type="evidence" value="ECO:0007669"/>
    <property type="project" value="UniProtKB-UniRule"/>
</dbReference>
<evidence type="ECO:0000256" key="3">
    <source>
        <dbReference type="ARBA" id="ARBA00022475"/>
    </source>
</evidence>
<keyword evidence="14" id="KW-1185">Reference proteome</keyword>
<evidence type="ECO:0000256" key="9">
    <source>
        <dbReference type="RuleBase" id="RU368030"/>
    </source>
</evidence>
<evidence type="ECO:0000256" key="8">
    <source>
        <dbReference type="ARBA" id="ARBA00023136"/>
    </source>
</evidence>
<dbReference type="InterPro" id="IPR045584">
    <property type="entry name" value="Pilin-like"/>
</dbReference>
<dbReference type="EMBL" id="CP046268">
    <property type="protein sequence ID" value="QMV15808.1"/>
    <property type="molecule type" value="Genomic_DNA"/>
</dbReference>
<dbReference type="PANTHER" id="PTHR38779">
    <property type="entry name" value="TYPE II SECRETION SYSTEM PROTEIN I-RELATED"/>
    <property type="match status" value="1"/>
</dbReference>
<dbReference type="InterPro" id="IPR010052">
    <property type="entry name" value="T2SS_protein-GspI"/>
</dbReference>
<dbReference type="EMBL" id="FSSB01000013">
    <property type="protein sequence ID" value="SIO94412.1"/>
    <property type="molecule type" value="Genomic_DNA"/>
</dbReference>
<dbReference type="InterPro" id="IPR003413">
    <property type="entry name" value="T2SS_GspI_C"/>
</dbReference>
<dbReference type="Gene3D" id="3.30.1300.30">
    <property type="entry name" value="GSPII I/J protein-like"/>
    <property type="match status" value="1"/>
</dbReference>
<proteinExistence type="inferred from homology"/>
<dbReference type="Pfam" id="PF07963">
    <property type="entry name" value="N_methyl"/>
    <property type="match status" value="1"/>
</dbReference>
<protein>
    <recommendedName>
        <fullName evidence="9">Type II secretion system protein I</fullName>
        <shortName evidence="9">T2SS minor pseudopilin I</shortName>
    </recommendedName>
</protein>
<evidence type="ECO:0000256" key="5">
    <source>
        <dbReference type="ARBA" id="ARBA00022519"/>
    </source>
</evidence>
<keyword evidence="3" id="KW-1003">Cell membrane</keyword>
<evidence type="ECO:0000256" key="7">
    <source>
        <dbReference type="ARBA" id="ARBA00022989"/>
    </source>
</evidence>
<dbReference type="PANTHER" id="PTHR38779:SF2">
    <property type="entry name" value="TYPE II SECRETION SYSTEM PROTEIN I-RELATED"/>
    <property type="match status" value="1"/>
</dbReference>
<comment type="function">
    <text evidence="9">Component of the type II secretion system required for the energy-dependent secretion of extracellular factors such as proteases and toxins from the periplasm.</text>
</comment>
<comment type="similarity">
    <text evidence="2 9">Belongs to the GSP I family.</text>
</comment>
<dbReference type="Proteomes" id="UP000515264">
    <property type="component" value="Chromosome 1"/>
</dbReference>
<dbReference type="Proteomes" id="UP000184774">
    <property type="component" value="Unassembled WGS sequence"/>
</dbReference>
<organism evidence="12 13">
    <name type="scientific">Vibrio spartinae</name>
    <dbReference type="NCBI Taxonomy" id="1918945"/>
    <lineage>
        <taxon>Bacteria</taxon>
        <taxon>Pseudomonadati</taxon>
        <taxon>Pseudomonadota</taxon>
        <taxon>Gammaproteobacteria</taxon>
        <taxon>Vibrionales</taxon>
        <taxon>Vibrionaceae</taxon>
        <taxon>Vibrio</taxon>
    </lineage>
</organism>
<accession>A0A1N6M4R2</accession>
<evidence type="ECO:0000256" key="4">
    <source>
        <dbReference type="ARBA" id="ARBA00022481"/>
    </source>
</evidence>
<sequence>MMKQIKGMTLLEVLIALAIFATASISVIKAVSQHVNTVHTLEEKMFAAMVVDNQMARIMLAPETLSNQEGKEEMAGTTWYWKVSLVETSNDVLKAFDVSVSQSKSGPSVVIVRSYVANEAS</sequence>
<evidence type="ECO:0000313" key="12">
    <source>
        <dbReference type="EMBL" id="SIO94412.1"/>
    </source>
</evidence>
<evidence type="ECO:0000313" key="11">
    <source>
        <dbReference type="EMBL" id="QMV15808.1"/>
    </source>
</evidence>
<dbReference type="GO" id="GO:0015627">
    <property type="term" value="C:type II protein secretion system complex"/>
    <property type="evidence" value="ECO:0007669"/>
    <property type="project" value="UniProtKB-UniRule"/>
</dbReference>
<reference evidence="11 14" key="3">
    <citation type="journal article" date="2020" name="J. Nat. Prod.">
        <title>Genomics-Metabolomics Profiling Disclosed Marine Vibrio spartinae 3.6 as a Producer of a New Branched Side Chain Prodigiosin.</title>
        <authorList>
            <person name="Vitale G.A."/>
            <person name="Sciarretta M."/>
            <person name="Palma Esposito F."/>
            <person name="January G.G."/>
            <person name="Giaccio M."/>
            <person name="Bunk B."/>
            <person name="Sproer C."/>
            <person name="Bajerski F."/>
            <person name="Power D."/>
            <person name="Festa C."/>
            <person name="Monti M.C."/>
            <person name="D'Auria M.V."/>
            <person name="de Pascale D."/>
        </authorList>
    </citation>
    <scope>NUCLEOTIDE SEQUENCE [LARGE SCALE GENOMIC DNA]</scope>
    <source>
        <strain evidence="11 14">3.6</strain>
    </source>
</reference>
<dbReference type="NCBIfam" id="TIGR01707">
    <property type="entry name" value="gspI"/>
    <property type="match status" value="1"/>
</dbReference>
<evidence type="ECO:0000259" key="10">
    <source>
        <dbReference type="Pfam" id="PF02501"/>
    </source>
</evidence>
<keyword evidence="8" id="KW-0472">Membrane</keyword>
<dbReference type="NCBIfam" id="TIGR02532">
    <property type="entry name" value="IV_pilin_GFxxxE"/>
    <property type="match status" value="1"/>
</dbReference>
<keyword evidence="6" id="KW-0812">Transmembrane</keyword>
<keyword evidence="7" id="KW-1133">Transmembrane helix</keyword>
<dbReference type="SUPFAM" id="SSF54523">
    <property type="entry name" value="Pili subunits"/>
    <property type="match status" value="1"/>
</dbReference>
<name>A0A1N6M4R2_9VIBR</name>
<gene>
    <name evidence="12" type="primary">gspI</name>
    <name evidence="12" type="ORF">VSP9026_02113</name>
    <name evidence="11" type="ORF">Vspart_03163</name>
</gene>
<keyword evidence="5 9" id="KW-0997">Cell inner membrane</keyword>
<evidence type="ECO:0000256" key="2">
    <source>
        <dbReference type="ARBA" id="ARBA00008358"/>
    </source>
</evidence>
<reference evidence="12 13" key="1">
    <citation type="submission" date="2016-12" db="EMBL/GenBank/DDBJ databases">
        <authorList>
            <person name="Song W.-J."/>
            <person name="Kurnit D.M."/>
        </authorList>
    </citation>
    <scope>NUCLEOTIDE SEQUENCE [LARGE SCALE GENOMIC DNA]</scope>
    <source>
        <strain evidence="12 13">CECT 9026</strain>
    </source>
</reference>
<dbReference type="AlphaFoldDB" id="A0A1N6M4R2"/>
<comment type="subcellular location">
    <subcellularLocation>
        <location evidence="1 9">Cell inner membrane</location>
        <topology evidence="1 9">Single-pass membrane protein</topology>
    </subcellularLocation>
</comment>
<evidence type="ECO:0000256" key="6">
    <source>
        <dbReference type="ARBA" id="ARBA00022692"/>
    </source>
</evidence>
<dbReference type="Pfam" id="PF02501">
    <property type="entry name" value="T2SSI"/>
    <property type="match status" value="1"/>
</dbReference>
<dbReference type="PROSITE" id="PS00409">
    <property type="entry name" value="PROKAR_NTER_METHYL"/>
    <property type="match status" value="1"/>
</dbReference>
<keyword evidence="4 9" id="KW-0488">Methylation</keyword>
<dbReference type="InterPro" id="IPR012902">
    <property type="entry name" value="N_methyl_site"/>
</dbReference>
<evidence type="ECO:0000256" key="1">
    <source>
        <dbReference type="ARBA" id="ARBA00004377"/>
    </source>
</evidence>
<dbReference type="GO" id="GO:0005886">
    <property type="term" value="C:plasma membrane"/>
    <property type="evidence" value="ECO:0007669"/>
    <property type="project" value="UniProtKB-SubCell"/>
</dbReference>
<reference evidence="11" key="2">
    <citation type="submission" date="2019-11" db="EMBL/GenBank/DDBJ databases">
        <authorList>
            <person name="January G."/>
            <person name="Bunk B."/>
        </authorList>
    </citation>
    <scope>NUCLEOTIDE SEQUENCE</scope>
    <source>
        <strain evidence="11">3.6</strain>
    </source>
</reference>
<comment type="PTM">
    <text evidence="9">Cleaved by prepilin peptidase.</text>
</comment>
<comment type="subunit">
    <text evidence="9">Type II secretion is composed of four main components: the outer membrane complex, the inner membrane complex, the cytoplasmic secretion ATPase and the periplasm-spanning pseudopilus.</text>
</comment>